<evidence type="ECO:0000256" key="19">
    <source>
        <dbReference type="RuleBase" id="RU362094"/>
    </source>
</evidence>
<keyword evidence="8" id="KW-0479">Metal-binding</keyword>
<dbReference type="InterPro" id="IPR013760">
    <property type="entry name" value="Topo_IIA-like_dom_sf"/>
</dbReference>
<dbReference type="GO" id="GO:0000819">
    <property type="term" value="P:sister chromatid segregation"/>
    <property type="evidence" value="ECO:0007669"/>
    <property type="project" value="TreeGrafter"/>
</dbReference>
<name>A0A6A5HD84_CAERE</name>
<dbReference type="EMBL" id="WUAV01000002">
    <property type="protein sequence ID" value="KAF1765265.1"/>
    <property type="molecule type" value="Genomic_DNA"/>
</dbReference>
<dbReference type="InterPro" id="IPR001154">
    <property type="entry name" value="TopoII_euk"/>
</dbReference>
<dbReference type="FunFam" id="3.30.565.10:FF:000004">
    <property type="entry name" value="DNA topoisomerase 2"/>
    <property type="match status" value="1"/>
</dbReference>
<evidence type="ECO:0000256" key="1">
    <source>
        <dbReference type="ARBA" id="ARBA00000185"/>
    </source>
</evidence>
<feature type="domain" description="Topo IIA-type catalytic" evidence="23">
    <location>
        <begin position="750"/>
        <end position="1223"/>
    </location>
</feature>
<evidence type="ECO:0000256" key="13">
    <source>
        <dbReference type="ARBA" id="ARBA00023029"/>
    </source>
</evidence>
<feature type="compositionally biased region" description="Basic residues" evidence="21">
    <location>
        <begin position="15"/>
        <end position="29"/>
    </location>
</feature>
<evidence type="ECO:0000256" key="2">
    <source>
        <dbReference type="ARBA" id="ARBA00001913"/>
    </source>
</evidence>
<feature type="compositionally biased region" description="Acidic residues" evidence="21">
    <location>
        <begin position="1142"/>
        <end position="1159"/>
    </location>
</feature>
<evidence type="ECO:0000259" key="23">
    <source>
        <dbReference type="PROSITE" id="PS52040"/>
    </source>
</evidence>
<evidence type="ECO:0000256" key="21">
    <source>
        <dbReference type="SAM" id="MobiDB-lite"/>
    </source>
</evidence>
<dbReference type="PROSITE" id="PS50880">
    <property type="entry name" value="TOPRIM"/>
    <property type="match status" value="1"/>
</dbReference>
<dbReference type="CDD" id="cd03365">
    <property type="entry name" value="TOPRIM_TopoIIA"/>
    <property type="match status" value="1"/>
</dbReference>
<dbReference type="SUPFAM" id="SSF56719">
    <property type="entry name" value="Type II DNA topoisomerase"/>
    <property type="match status" value="1"/>
</dbReference>
<dbReference type="FunFam" id="3.30.1360.40:FF:000003">
    <property type="entry name" value="DNA topoisomerase 2"/>
    <property type="match status" value="1"/>
</dbReference>
<dbReference type="InterPro" id="IPR013757">
    <property type="entry name" value="Topo_IIA_A_a_sf"/>
</dbReference>
<dbReference type="SUPFAM" id="SSF54211">
    <property type="entry name" value="Ribosomal protein S5 domain 2-like"/>
    <property type="match status" value="1"/>
</dbReference>
<keyword evidence="17" id="KW-0131">Cell cycle</keyword>
<dbReference type="Gene3D" id="3.30.1360.40">
    <property type="match status" value="1"/>
</dbReference>
<dbReference type="InterPro" id="IPR001241">
    <property type="entry name" value="Topo_IIA"/>
</dbReference>
<dbReference type="SUPFAM" id="SSF55874">
    <property type="entry name" value="ATPase domain of HSP90 chaperone/DNA topoisomerase II/histidine kinase"/>
    <property type="match status" value="1"/>
</dbReference>
<feature type="coiled-coil region" evidence="20">
    <location>
        <begin position="1186"/>
        <end position="1213"/>
    </location>
</feature>
<dbReference type="InterPro" id="IPR006171">
    <property type="entry name" value="TOPRIM_dom"/>
</dbReference>
<evidence type="ECO:0000256" key="5">
    <source>
        <dbReference type="ARBA" id="ARBA00004123"/>
    </source>
</evidence>
<protein>
    <recommendedName>
        <fullName evidence="19">DNA topoisomerase 2</fullName>
        <ecNumber evidence="19">5.6.2.2</ecNumber>
    </recommendedName>
</protein>
<feature type="compositionally biased region" description="Low complexity" evidence="21">
    <location>
        <begin position="1462"/>
        <end position="1473"/>
    </location>
</feature>
<comment type="cofactor">
    <cofactor evidence="4">
        <name>Mg(2+)</name>
        <dbReference type="ChEBI" id="CHEBI:18420"/>
    </cofactor>
</comment>
<keyword evidence="16" id="KW-0539">Nucleus</keyword>
<dbReference type="CDD" id="cd16930">
    <property type="entry name" value="HATPase_TopII-like"/>
    <property type="match status" value="1"/>
</dbReference>
<feature type="compositionally biased region" description="Acidic residues" evidence="21">
    <location>
        <begin position="1338"/>
        <end position="1366"/>
    </location>
</feature>
<dbReference type="GO" id="GO:0046872">
    <property type="term" value="F:metal ion binding"/>
    <property type="evidence" value="ECO:0007669"/>
    <property type="project" value="UniProtKB-KW"/>
</dbReference>
<evidence type="ECO:0000256" key="12">
    <source>
        <dbReference type="ARBA" id="ARBA00022842"/>
    </source>
</evidence>
<evidence type="ECO:0000256" key="9">
    <source>
        <dbReference type="ARBA" id="ARBA00022741"/>
    </source>
</evidence>
<dbReference type="InterPro" id="IPR003594">
    <property type="entry name" value="HATPase_dom"/>
</dbReference>
<keyword evidence="11 19" id="KW-0067">ATP-binding</keyword>
<feature type="compositionally biased region" description="Acidic residues" evidence="21">
    <location>
        <begin position="1"/>
        <end position="10"/>
    </location>
</feature>
<evidence type="ECO:0000313" key="24">
    <source>
        <dbReference type="EMBL" id="KAF1765265.1"/>
    </source>
</evidence>
<feature type="compositionally biased region" description="Basic residues" evidence="21">
    <location>
        <begin position="1429"/>
        <end position="1443"/>
    </location>
</feature>
<keyword evidence="15 18" id="KW-0413">Isomerase</keyword>
<keyword evidence="14 18" id="KW-0238">DNA-binding</keyword>
<dbReference type="InterPro" id="IPR036890">
    <property type="entry name" value="HATPase_C_sf"/>
</dbReference>
<evidence type="ECO:0000256" key="16">
    <source>
        <dbReference type="ARBA" id="ARBA00023242"/>
    </source>
</evidence>
<dbReference type="FunFam" id="1.10.268.10:FF:000002">
    <property type="entry name" value="DNA topoisomerase 2"/>
    <property type="match status" value="1"/>
</dbReference>
<comment type="function">
    <text evidence="19">Control of topological states of DNA by transient breakage and subsequent rejoining of DNA strands. Topoisomerase II makes double-strand breaks.</text>
</comment>
<dbReference type="GeneID" id="9821817"/>
<dbReference type="Pfam" id="PF02518">
    <property type="entry name" value="HATPase_c"/>
    <property type="match status" value="1"/>
</dbReference>
<dbReference type="Pfam" id="PF16898">
    <property type="entry name" value="TOPRIM_C"/>
    <property type="match status" value="1"/>
</dbReference>
<dbReference type="InterPro" id="IPR013759">
    <property type="entry name" value="Topo_IIA_B_C"/>
</dbReference>
<reference evidence="24 25" key="1">
    <citation type="submission" date="2019-12" db="EMBL/GenBank/DDBJ databases">
        <title>Chromosome-level assembly of the Caenorhabditis remanei genome.</title>
        <authorList>
            <person name="Teterina A.A."/>
            <person name="Willis J.H."/>
            <person name="Phillips P.C."/>
        </authorList>
    </citation>
    <scope>NUCLEOTIDE SEQUENCE [LARGE SCALE GENOMIC DNA]</scope>
    <source>
        <strain evidence="24 25">PX506</strain>
        <tissue evidence="24">Whole organism</tissue>
    </source>
</reference>
<evidence type="ECO:0000256" key="6">
    <source>
        <dbReference type="ARBA" id="ARBA00011080"/>
    </source>
</evidence>
<dbReference type="Pfam" id="PF01751">
    <property type="entry name" value="Toprim"/>
    <property type="match status" value="1"/>
</dbReference>
<dbReference type="InterPro" id="IPR034157">
    <property type="entry name" value="TOPRIM_TopoII"/>
</dbReference>
<keyword evidence="13 18" id="KW-0799">Topoisomerase</keyword>
<dbReference type="SMART" id="SM00433">
    <property type="entry name" value="TOP2c"/>
    <property type="match status" value="1"/>
</dbReference>
<dbReference type="InterPro" id="IPR031660">
    <property type="entry name" value="TOPRIM_C"/>
</dbReference>
<dbReference type="Gene3D" id="3.30.1490.30">
    <property type="match status" value="1"/>
</dbReference>
<evidence type="ECO:0000256" key="4">
    <source>
        <dbReference type="ARBA" id="ARBA00001946"/>
    </source>
</evidence>
<dbReference type="CDD" id="cd03481">
    <property type="entry name" value="TopoIIA_Trans_ScTopoIIA"/>
    <property type="match status" value="1"/>
</dbReference>
<feature type="region of interest" description="Disordered" evidence="21">
    <location>
        <begin position="1139"/>
        <end position="1167"/>
    </location>
</feature>
<dbReference type="Gene3D" id="3.30.565.10">
    <property type="entry name" value="Histidine kinase-like ATPase, C-terminal domain"/>
    <property type="match status" value="1"/>
</dbReference>
<dbReference type="InterPro" id="IPR013506">
    <property type="entry name" value="Topo_IIA_bsu_dom2"/>
</dbReference>
<keyword evidence="7" id="KW-0132">Cell division</keyword>
<keyword evidence="12" id="KW-0460">Magnesium</keyword>
<evidence type="ECO:0000256" key="14">
    <source>
        <dbReference type="ARBA" id="ARBA00023125"/>
    </source>
</evidence>
<dbReference type="FunFam" id="3.30.230.10:FF:000008">
    <property type="entry name" value="DNA topoisomerase 2"/>
    <property type="match status" value="1"/>
</dbReference>
<feature type="compositionally biased region" description="Acidic residues" evidence="21">
    <location>
        <begin position="1447"/>
        <end position="1457"/>
    </location>
</feature>
<evidence type="ECO:0000256" key="20">
    <source>
        <dbReference type="SAM" id="Coils"/>
    </source>
</evidence>
<evidence type="ECO:0000256" key="3">
    <source>
        <dbReference type="ARBA" id="ARBA00001936"/>
    </source>
</evidence>
<comment type="cofactor">
    <cofactor evidence="2">
        <name>Ca(2+)</name>
        <dbReference type="ChEBI" id="CHEBI:29108"/>
    </cofactor>
</comment>
<dbReference type="Pfam" id="PF00204">
    <property type="entry name" value="DNA_gyraseB"/>
    <property type="match status" value="1"/>
</dbReference>
<dbReference type="InterPro" id="IPR013758">
    <property type="entry name" value="Topo_IIA_A/C_ab"/>
</dbReference>
<evidence type="ECO:0000256" key="8">
    <source>
        <dbReference type="ARBA" id="ARBA00022723"/>
    </source>
</evidence>
<dbReference type="InterPro" id="IPR020568">
    <property type="entry name" value="Ribosomal_Su5_D2-typ_SF"/>
</dbReference>
<evidence type="ECO:0000313" key="25">
    <source>
        <dbReference type="Proteomes" id="UP000483820"/>
    </source>
</evidence>
<comment type="caution">
    <text evidence="24">The sequence shown here is derived from an EMBL/GenBank/DDBJ whole genome shotgun (WGS) entry which is preliminary data.</text>
</comment>
<dbReference type="GO" id="GO:0000712">
    <property type="term" value="P:resolution of meiotic recombination intermediates"/>
    <property type="evidence" value="ECO:0007669"/>
    <property type="project" value="TreeGrafter"/>
</dbReference>
<keyword evidence="9 19" id="KW-0547">Nucleotide-binding</keyword>
<dbReference type="FunFam" id="3.40.50.670:FF:000001">
    <property type="entry name" value="DNA topoisomerase 2"/>
    <property type="match status" value="2"/>
</dbReference>
<dbReference type="InterPro" id="IPR014721">
    <property type="entry name" value="Ribsml_uS5_D2-typ_fold_subgr"/>
</dbReference>
<feature type="domain" description="Toprim" evidence="22">
    <location>
        <begin position="490"/>
        <end position="607"/>
    </location>
</feature>
<dbReference type="PROSITE" id="PS52040">
    <property type="entry name" value="TOPO_IIA"/>
    <property type="match status" value="1"/>
</dbReference>
<keyword evidence="20" id="KW-0175">Coiled coil</keyword>
<dbReference type="InterPro" id="IPR018522">
    <property type="entry name" value="TopoIIA_CS"/>
</dbReference>
<accession>A0A6A5HD84</accession>
<comment type="subcellular location">
    <subcellularLocation>
        <location evidence="5">Nucleus</location>
    </subcellularLocation>
</comment>
<dbReference type="RefSeq" id="XP_053589282.1">
    <property type="nucleotide sequence ID" value="XM_053725088.1"/>
</dbReference>
<proteinExistence type="inferred from homology"/>
<dbReference type="KEGG" id="crq:GCK72_005217"/>
<comment type="cofactor">
    <cofactor evidence="3">
        <name>Mn(2+)</name>
        <dbReference type="ChEBI" id="CHEBI:29035"/>
    </cofactor>
</comment>
<dbReference type="FunFam" id="3.30.1490.30:FF:000001">
    <property type="entry name" value="DNA topoisomerase 2"/>
    <property type="match status" value="1"/>
</dbReference>
<sequence length="1564" mass="177887">MSDSDSDFMDDSSPKAKKAPAAKKTTPKKKKEDANTSMAMTEEDRNVFTSIDDKKGGSKKMAIEDIYQKKSQLEHILLRPDTYIGSVEYTEKTPMWVFNMEEKKLEQREIRYVPGLYKIFDEILVNAADNKQRDSKMNTIKVDIDKKNNRISVYNNGKGIPVTLHKVEKVYVPELIFGTLLTSSNYNDDEKKVTGGRNGYGAKLCNIFSTKFTLETSSKDFKSQFKQTWVKNMTREKEPDIKKSDSEDFTRITFQPDLSKFKMDELDDDICHLMARRAYDVAGSTKGVTVFLNGERVPVKGFEDYVKMYTSQFTNDGEPIKVAYEQVGDRWQVALALSEKGFQQVSFVNSIATTKGGRHVDYVADQMVAKFIDSIKRKLSKTAMNIKPFQIKNHMWVFVNALIENPTFDSQTKETMTLQSKQFGSTCTLSEKFSKAAGNVGITDAVMSWVRFKQMDDLNKKCSKTKTSKLKGIPKLEDANDAGTKNSQQCTLILTEGDSAKTLAVSGLAVVGRDKFGVFPLRGKLLNVRDGNMKQIADNAEINAMIKILGLQYKKKYETEDDFKTLRYGKMMVMADQDQDGSHIKGLVINFVHHFWPSLIQRNFVEEFITPIVKASKGKEEVSFFSIPEYSEWRMNTDNWKTYKIKYYKGLGTSTSKEAKEYFSDMLRHRIKFKYGGAEDDMAVEMAFSKKKIDERKDWLTKWMQEKKARKLRGLAEEYLYNKDTRAVTFKDFVNRELVLFSNLDNERSIPCLVDGFKPGQRKVLFACFKRADKREVKVAQLAGAVAEISAYHHGEQSLMGTIVNLAQDFVGSNNINLLLPIGQFGTRLQGGKDSASARYIFTQLSPVTRSIFPAHDDNVLRFLYEENQRIEPEWYCPIIPMVLVNGAQGIGTGWSTNIPNYNPRDIVKNIKRLIAGESQKAIAPWYKNFRGNIIQIDSSRYACYGEVATIDDNTIEITELPVKQWTQDYKEKVLEALLDSSDKDKKAPLVLDYKEYHTDTTVKFVVKLAPGKLRELERGEDLHQVFKLQSVINTTCMVLFDAAGCLRTYSSPEEITQEFYDCRKEKYIQRKDYLLGVLQAQSQRLTNQARFIVAKINNEIVMENKKKAVIVETLIKMKFDPDPVKKWKEEQKLKELRESGEIELDEEDQVDDDEEDGEGTSASSSTKVLETKLSDYDYLVGMALIKLSEEEKNKLLRESEEKMAEVKSLEKKTWQDLWHEDLDNFMSELEKQEAREKADIDASIKNAAKKLAADVKAGRGSKKTVVAEVFPSKDGVRIEPKLDAATKAKYEKMAQPKKERVKKEPTEPKVEKKEGQDIKKFMSPAVKKSPKKKSQDGDFEDLSDDTDLEFGEEVTMSDDDDEEREEVVSKPKPRSERGAAKAVKPIVDLSDDEEMDGTPVKKAPPKKRKIDSDEDDFKIDSDSDSEKKKKPATKKPVPKKRKSEFSDLDDDSDDEDDKKPSTSNKKAAPAKKAAPKKVEPKKAEPKKTEPKKKTMDEFFGKKTSKKAAGSDDEDDDDIVVAPREKSGRARKPVATTYVDLDSDSESDSGPKNKKKRVIDSDSD</sequence>
<dbReference type="PROSITE" id="PS00177">
    <property type="entry name" value="TOPOISOMERASE_II"/>
    <property type="match status" value="1"/>
</dbReference>
<dbReference type="GO" id="GO:0003677">
    <property type="term" value="F:DNA binding"/>
    <property type="evidence" value="ECO:0007669"/>
    <property type="project" value="UniProtKB-UniRule"/>
</dbReference>
<organism evidence="24 25">
    <name type="scientific">Caenorhabditis remanei</name>
    <name type="common">Caenorhabditis vulgaris</name>
    <dbReference type="NCBI Taxonomy" id="31234"/>
    <lineage>
        <taxon>Eukaryota</taxon>
        <taxon>Metazoa</taxon>
        <taxon>Ecdysozoa</taxon>
        <taxon>Nematoda</taxon>
        <taxon>Chromadorea</taxon>
        <taxon>Rhabditida</taxon>
        <taxon>Rhabditina</taxon>
        <taxon>Rhabditomorpha</taxon>
        <taxon>Rhabditoidea</taxon>
        <taxon>Rhabditidae</taxon>
        <taxon>Peloderinae</taxon>
        <taxon>Caenorhabditis</taxon>
    </lineage>
</organism>
<dbReference type="GO" id="GO:0006265">
    <property type="term" value="P:DNA topological change"/>
    <property type="evidence" value="ECO:0007669"/>
    <property type="project" value="UniProtKB-UniRule"/>
</dbReference>
<dbReference type="GO" id="GO:0005524">
    <property type="term" value="F:ATP binding"/>
    <property type="evidence" value="ECO:0007669"/>
    <property type="project" value="UniProtKB-UniRule"/>
</dbReference>
<dbReference type="FunFam" id="3.90.199.10:FF:000002">
    <property type="entry name" value="DNA topoisomerase 2"/>
    <property type="match status" value="1"/>
</dbReference>
<dbReference type="Gene3D" id="3.40.50.670">
    <property type="match status" value="1"/>
</dbReference>
<gene>
    <name evidence="24" type="ORF">GCK72_005217</name>
</gene>
<dbReference type="PANTHER" id="PTHR10169">
    <property type="entry name" value="DNA TOPOISOMERASE/GYRASE"/>
    <property type="match status" value="1"/>
</dbReference>
<evidence type="ECO:0000256" key="7">
    <source>
        <dbReference type="ARBA" id="ARBA00022618"/>
    </source>
</evidence>
<keyword evidence="10" id="KW-0498">Mitosis</keyword>
<dbReference type="CDD" id="cd00187">
    <property type="entry name" value="TOP4c"/>
    <property type="match status" value="1"/>
</dbReference>
<evidence type="ECO:0000256" key="11">
    <source>
        <dbReference type="ARBA" id="ARBA00022840"/>
    </source>
</evidence>
<evidence type="ECO:0000256" key="10">
    <source>
        <dbReference type="ARBA" id="ARBA00022776"/>
    </source>
</evidence>
<evidence type="ECO:0000256" key="17">
    <source>
        <dbReference type="ARBA" id="ARBA00023306"/>
    </source>
</evidence>
<feature type="compositionally biased region" description="Basic and acidic residues" evidence="21">
    <location>
        <begin position="1367"/>
        <end position="1380"/>
    </location>
</feature>
<feature type="compositionally biased region" description="Basic and acidic residues" evidence="21">
    <location>
        <begin position="1477"/>
        <end position="1501"/>
    </location>
</feature>
<dbReference type="InterPro" id="IPR002205">
    <property type="entry name" value="Topo_IIA_dom_A"/>
</dbReference>
<feature type="region of interest" description="Disordered" evidence="21">
    <location>
        <begin position="1"/>
        <end position="43"/>
    </location>
</feature>
<dbReference type="EC" id="5.6.2.2" evidence="19"/>
<dbReference type="PRINTS" id="PR01158">
    <property type="entry name" value="TOPISMRASEII"/>
</dbReference>
<dbReference type="InterPro" id="IPR050634">
    <property type="entry name" value="DNA_Topoisomerase_II"/>
</dbReference>
<dbReference type="GO" id="GO:0051301">
    <property type="term" value="P:cell division"/>
    <property type="evidence" value="ECO:0007669"/>
    <property type="project" value="UniProtKB-KW"/>
</dbReference>
<dbReference type="PRINTS" id="PR00418">
    <property type="entry name" value="TPI2FAMILY"/>
</dbReference>
<comment type="similarity">
    <text evidence="6 19">Belongs to the type II topoisomerase family.</text>
</comment>
<dbReference type="SMART" id="SM00434">
    <property type="entry name" value="TOP4c"/>
    <property type="match status" value="1"/>
</dbReference>
<evidence type="ECO:0000256" key="15">
    <source>
        <dbReference type="ARBA" id="ARBA00023235"/>
    </source>
</evidence>
<dbReference type="Gene3D" id="3.90.199.10">
    <property type="entry name" value="Topoisomerase II, domain 5"/>
    <property type="match status" value="1"/>
</dbReference>
<comment type="subunit">
    <text evidence="19">Homodimer.</text>
</comment>
<evidence type="ECO:0000259" key="22">
    <source>
        <dbReference type="PROSITE" id="PS50880"/>
    </source>
</evidence>
<dbReference type="CTD" id="9821817"/>
<feature type="active site" description="O-(5'-phospho-DNA)-tyrosine intermediate" evidence="18">
    <location>
        <position position="840"/>
    </location>
</feature>
<comment type="catalytic activity">
    <reaction evidence="1 18 19">
        <text>ATP-dependent breakage, passage and rejoining of double-stranded DNA.</text>
        <dbReference type="EC" id="5.6.2.2"/>
    </reaction>
</comment>
<feature type="compositionally biased region" description="Basic and acidic residues" evidence="21">
    <location>
        <begin position="1419"/>
        <end position="1428"/>
    </location>
</feature>
<feature type="region of interest" description="Disordered" evidence="21">
    <location>
        <begin position="1285"/>
        <end position="1564"/>
    </location>
</feature>
<dbReference type="Gene3D" id="1.10.268.10">
    <property type="entry name" value="Topoisomerase, domain 3"/>
    <property type="match status" value="1"/>
</dbReference>
<dbReference type="PANTHER" id="PTHR10169:SF62">
    <property type="entry name" value="DNA TOPOISOMERASE 2 TOP-2-RELATED"/>
    <property type="match status" value="1"/>
</dbReference>
<dbReference type="GO" id="GO:0003918">
    <property type="term" value="F:DNA topoisomerase type II (double strand cut, ATP-hydrolyzing) activity"/>
    <property type="evidence" value="ECO:0007669"/>
    <property type="project" value="UniProtKB-UniRule"/>
</dbReference>
<dbReference type="Gene3D" id="3.30.230.10">
    <property type="match status" value="1"/>
</dbReference>
<dbReference type="Pfam" id="PF00521">
    <property type="entry name" value="DNA_topoisoIV"/>
    <property type="match status" value="1"/>
</dbReference>
<dbReference type="Proteomes" id="UP000483820">
    <property type="component" value="Chromosome II"/>
</dbReference>
<feature type="compositionally biased region" description="Basic and acidic residues" evidence="21">
    <location>
        <begin position="1285"/>
        <end position="1321"/>
    </location>
</feature>
<evidence type="ECO:0000256" key="18">
    <source>
        <dbReference type="PROSITE-ProRule" id="PRU01384"/>
    </source>
</evidence>
<dbReference type="GO" id="GO:0005634">
    <property type="term" value="C:nucleus"/>
    <property type="evidence" value="ECO:0007669"/>
    <property type="project" value="UniProtKB-SubCell"/>
</dbReference>